<gene>
    <name evidence="1" type="ORF">CK820_G0022613</name>
</gene>
<dbReference type="InterPro" id="IPR027929">
    <property type="entry name" value="DAOA"/>
</dbReference>
<reference evidence="1 2" key="1">
    <citation type="submission" date="2017-12" db="EMBL/GenBank/DDBJ databases">
        <title>High-resolution comparative analysis of great ape genomes.</title>
        <authorList>
            <person name="Pollen A."/>
            <person name="Hastie A."/>
            <person name="Hormozdiari F."/>
            <person name="Dougherty M."/>
            <person name="Liu R."/>
            <person name="Chaisson M."/>
            <person name="Hoppe E."/>
            <person name="Hill C."/>
            <person name="Pang A."/>
            <person name="Hillier L."/>
            <person name="Baker C."/>
            <person name="Armstrong J."/>
            <person name="Shendure J."/>
            <person name="Paten B."/>
            <person name="Wilson R."/>
            <person name="Chao H."/>
            <person name="Schneider V."/>
            <person name="Ventura M."/>
            <person name="Kronenberg Z."/>
            <person name="Murali S."/>
            <person name="Gordon D."/>
            <person name="Cantsilieris S."/>
            <person name="Munson K."/>
            <person name="Nelson B."/>
            <person name="Raja A."/>
            <person name="Underwood J."/>
            <person name="Diekhans M."/>
            <person name="Fiddes I."/>
            <person name="Haussler D."/>
            <person name="Eichler E."/>
        </authorList>
    </citation>
    <scope>NUCLEOTIDE SEQUENCE [LARGE SCALE GENOMIC DNA]</scope>
    <source>
        <strain evidence="1">Yerkes chimp pedigree #C0471</strain>
    </source>
</reference>
<protein>
    <submittedName>
        <fullName evidence="1">DAOA isoform 9</fullName>
    </submittedName>
</protein>
<comment type="caution">
    <text evidence="1">The sequence shown here is derived from an EMBL/GenBank/DDBJ whole genome shotgun (WGS) entry which is preliminary data.</text>
</comment>
<sequence>MRTAIWKWHRGIDRDHCVLGSLTFLSPAQMASKDRRQPLERMWTCNYNQQKDQSCNHKEITSTKAE</sequence>
<dbReference type="AlphaFoldDB" id="A0A2J8M9G9"/>
<proteinExistence type="predicted"/>
<dbReference type="Proteomes" id="UP000236370">
    <property type="component" value="Unassembled WGS sequence"/>
</dbReference>
<name>A0A2J8M9G9_PANTR</name>
<dbReference type="Pfam" id="PF15199">
    <property type="entry name" value="DAOA"/>
    <property type="match status" value="1"/>
</dbReference>
<evidence type="ECO:0000313" key="1">
    <source>
        <dbReference type="EMBL" id="PNI56170.1"/>
    </source>
</evidence>
<dbReference type="EMBL" id="NBAG03000264">
    <property type="protein sequence ID" value="PNI56170.1"/>
    <property type="molecule type" value="Genomic_DNA"/>
</dbReference>
<accession>A0A2J8M9G9</accession>
<organism evidence="1 2">
    <name type="scientific">Pan troglodytes</name>
    <name type="common">Chimpanzee</name>
    <dbReference type="NCBI Taxonomy" id="9598"/>
    <lineage>
        <taxon>Eukaryota</taxon>
        <taxon>Metazoa</taxon>
        <taxon>Chordata</taxon>
        <taxon>Craniata</taxon>
        <taxon>Vertebrata</taxon>
        <taxon>Euteleostomi</taxon>
        <taxon>Mammalia</taxon>
        <taxon>Eutheria</taxon>
        <taxon>Euarchontoglires</taxon>
        <taxon>Primates</taxon>
        <taxon>Haplorrhini</taxon>
        <taxon>Catarrhini</taxon>
        <taxon>Hominidae</taxon>
        <taxon>Pan</taxon>
    </lineage>
</organism>
<evidence type="ECO:0000313" key="2">
    <source>
        <dbReference type="Proteomes" id="UP000236370"/>
    </source>
</evidence>